<dbReference type="OrthoDB" id="10258877at2759"/>
<dbReference type="InterPro" id="IPR019371">
    <property type="entry name" value="KxDL_dom"/>
</dbReference>
<dbReference type="RefSeq" id="XP_002679080.1">
    <property type="nucleotide sequence ID" value="XM_002679034.1"/>
</dbReference>
<dbReference type="VEuPathDB" id="AmoebaDB:NAEGRDRAFT_65678"/>
<sequence length="136" mass="15724">MNAALHPTDMQQIHAKQVEAVKAMKHTNEQLQQINDKCSIELPNIQKDFQIHQFMMKEMKSDLEFITKALGDIRRKLGIKEPERHDDDEDDVLDLDDEVLTYSPVVPTKVQHVNAETLQEHVDVTADNDDLMDYVN</sequence>
<evidence type="ECO:0000313" key="4">
    <source>
        <dbReference type="Proteomes" id="UP000006671"/>
    </source>
</evidence>
<dbReference type="GeneID" id="8851390"/>
<accession>D2V9Z1</accession>
<feature type="domain" description="KxDL" evidence="2">
    <location>
        <begin position="1"/>
        <end position="83"/>
    </location>
</feature>
<name>D2V9Z1_NAEGR</name>
<dbReference type="InParanoid" id="D2V9Z1"/>
<protein>
    <submittedName>
        <fullName evidence="3">Predicted protein</fullName>
    </submittedName>
</protein>
<dbReference type="KEGG" id="ngr:NAEGRDRAFT_65678"/>
<proteinExistence type="inferred from homology"/>
<dbReference type="AlphaFoldDB" id="D2V9Z1"/>
<gene>
    <name evidence="3" type="ORF">NAEGRDRAFT_65678</name>
</gene>
<dbReference type="EMBL" id="GG738859">
    <property type="protein sequence ID" value="EFC46336.1"/>
    <property type="molecule type" value="Genomic_DNA"/>
</dbReference>
<dbReference type="OMA" id="FQIHQFM"/>
<evidence type="ECO:0000313" key="3">
    <source>
        <dbReference type="EMBL" id="EFC46336.1"/>
    </source>
</evidence>
<evidence type="ECO:0000259" key="2">
    <source>
        <dbReference type="Pfam" id="PF10241"/>
    </source>
</evidence>
<dbReference type="Pfam" id="PF10241">
    <property type="entry name" value="KxDL"/>
    <property type="match status" value="1"/>
</dbReference>
<dbReference type="Proteomes" id="UP000006671">
    <property type="component" value="Unassembled WGS sequence"/>
</dbReference>
<organism evidence="4">
    <name type="scientific">Naegleria gruberi</name>
    <name type="common">Amoeba</name>
    <dbReference type="NCBI Taxonomy" id="5762"/>
    <lineage>
        <taxon>Eukaryota</taxon>
        <taxon>Discoba</taxon>
        <taxon>Heterolobosea</taxon>
        <taxon>Tetramitia</taxon>
        <taxon>Eutetramitia</taxon>
        <taxon>Vahlkampfiidae</taxon>
        <taxon>Naegleria</taxon>
    </lineage>
</organism>
<keyword evidence="4" id="KW-1185">Reference proteome</keyword>
<reference evidence="3 4" key="1">
    <citation type="journal article" date="2010" name="Cell">
        <title>The genome of Naegleria gruberi illuminates early eukaryotic versatility.</title>
        <authorList>
            <person name="Fritz-Laylin L.K."/>
            <person name="Prochnik S.E."/>
            <person name="Ginger M.L."/>
            <person name="Dacks J.B."/>
            <person name="Carpenter M.L."/>
            <person name="Field M.C."/>
            <person name="Kuo A."/>
            <person name="Paredez A."/>
            <person name="Chapman J."/>
            <person name="Pham J."/>
            <person name="Shu S."/>
            <person name="Neupane R."/>
            <person name="Cipriano M."/>
            <person name="Mancuso J."/>
            <person name="Tu H."/>
            <person name="Salamov A."/>
            <person name="Lindquist E."/>
            <person name="Shapiro H."/>
            <person name="Lucas S."/>
            <person name="Grigoriev I.V."/>
            <person name="Cande W.Z."/>
            <person name="Fulton C."/>
            <person name="Rokhsar D.S."/>
            <person name="Dawson S.C."/>
        </authorList>
    </citation>
    <scope>NUCLEOTIDE SEQUENCE [LARGE SCALE GENOMIC DNA]</scope>
    <source>
        <strain evidence="3 4">NEG-M</strain>
    </source>
</reference>
<comment type="similarity">
    <text evidence="1">Belongs to the KXD1 family.</text>
</comment>
<evidence type="ECO:0000256" key="1">
    <source>
        <dbReference type="ARBA" id="ARBA00005913"/>
    </source>
</evidence>